<evidence type="ECO:0000313" key="2">
    <source>
        <dbReference type="EMBL" id="KAF2754370.1"/>
    </source>
</evidence>
<protein>
    <submittedName>
        <fullName evidence="2">Uncharacterized protein</fullName>
    </submittedName>
</protein>
<evidence type="ECO:0000256" key="1">
    <source>
        <dbReference type="SAM" id="MobiDB-lite"/>
    </source>
</evidence>
<reference evidence="2" key="1">
    <citation type="journal article" date="2020" name="Stud. Mycol.">
        <title>101 Dothideomycetes genomes: a test case for predicting lifestyles and emergence of pathogens.</title>
        <authorList>
            <person name="Haridas S."/>
            <person name="Albert R."/>
            <person name="Binder M."/>
            <person name="Bloem J."/>
            <person name="Labutti K."/>
            <person name="Salamov A."/>
            <person name="Andreopoulos B."/>
            <person name="Baker S."/>
            <person name="Barry K."/>
            <person name="Bills G."/>
            <person name="Bluhm B."/>
            <person name="Cannon C."/>
            <person name="Castanera R."/>
            <person name="Culley D."/>
            <person name="Daum C."/>
            <person name="Ezra D."/>
            <person name="Gonzalez J."/>
            <person name="Henrissat B."/>
            <person name="Kuo A."/>
            <person name="Liang C."/>
            <person name="Lipzen A."/>
            <person name="Lutzoni F."/>
            <person name="Magnuson J."/>
            <person name="Mondo S."/>
            <person name="Nolan M."/>
            <person name="Ohm R."/>
            <person name="Pangilinan J."/>
            <person name="Park H.-J."/>
            <person name="Ramirez L."/>
            <person name="Alfaro M."/>
            <person name="Sun H."/>
            <person name="Tritt A."/>
            <person name="Yoshinaga Y."/>
            <person name="Zwiers L.-H."/>
            <person name="Turgeon B."/>
            <person name="Goodwin S."/>
            <person name="Spatafora J."/>
            <person name="Crous P."/>
            <person name="Grigoriev I."/>
        </authorList>
    </citation>
    <scope>NUCLEOTIDE SEQUENCE</scope>
    <source>
        <strain evidence="2">CBS 121739</strain>
    </source>
</reference>
<keyword evidence="3" id="KW-1185">Reference proteome</keyword>
<dbReference type="Proteomes" id="UP000799437">
    <property type="component" value="Unassembled WGS sequence"/>
</dbReference>
<gene>
    <name evidence="2" type="ORF">EJ05DRAFT_479367</name>
</gene>
<name>A0A6A6VXK5_9PEZI</name>
<sequence length="109" mass="12036">MDKQDKAHLQHWHFSSAGPHHPTSVSSSQDGMRCAPFFSRITLLRPLPSSFGLHLCVCLMLITAADVVNHPGSGRQSTVFRRLPHCDRALLQHALQISLPGDARPPLKP</sequence>
<accession>A0A6A6VXK5</accession>
<proteinExistence type="predicted"/>
<dbReference type="GeneID" id="54485713"/>
<dbReference type="RefSeq" id="XP_033596821.1">
    <property type="nucleotide sequence ID" value="XM_033744659.1"/>
</dbReference>
<evidence type="ECO:0000313" key="3">
    <source>
        <dbReference type="Proteomes" id="UP000799437"/>
    </source>
</evidence>
<dbReference type="EMBL" id="ML996580">
    <property type="protein sequence ID" value="KAF2754370.1"/>
    <property type="molecule type" value="Genomic_DNA"/>
</dbReference>
<organism evidence="2 3">
    <name type="scientific">Pseudovirgaria hyperparasitica</name>
    <dbReference type="NCBI Taxonomy" id="470096"/>
    <lineage>
        <taxon>Eukaryota</taxon>
        <taxon>Fungi</taxon>
        <taxon>Dikarya</taxon>
        <taxon>Ascomycota</taxon>
        <taxon>Pezizomycotina</taxon>
        <taxon>Dothideomycetes</taxon>
        <taxon>Dothideomycetes incertae sedis</taxon>
        <taxon>Acrospermales</taxon>
        <taxon>Acrospermaceae</taxon>
        <taxon>Pseudovirgaria</taxon>
    </lineage>
</organism>
<feature type="region of interest" description="Disordered" evidence="1">
    <location>
        <begin position="1"/>
        <end position="28"/>
    </location>
</feature>
<dbReference type="AlphaFoldDB" id="A0A6A6VXK5"/>